<comment type="similarity">
    <text evidence="2 6">Belongs to the glycosyl hydrolase 31 family.</text>
</comment>
<comment type="catalytic activity">
    <reaction evidence="1">
        <text>Hydrolysis of terminal, non-reducing (1-&gt;4)-linked alpha-D-glucose residues with release of alpha-D-glucose.</text>
        <dbReference type="EC" id="3.2.1.20"/>
    </reaction>
</comment>
<dbReference type="SUPFAM" id="SSF51011">
    <property type="entry name" value="Glycosyl hydrolase domain"/>
    <property type="match status" value="1"/>
</dbReference>
<feature type="domain" description="Glycoside hydrolase family 31 TIM barrel" evidence="8">
    <location>
        <begin position="272"/>
        <end position="708"/>
    </location>
</feature>
<feature type="signal peptide" evidence="7">
    <location>
        <begin position="1"/>
        <end position="17"/>
    </location>
</feature>
<dbReference type="Pfam" id="PF21365">
    <property type="entry name" value="Glyco_hydro_31_3rd"/>
    <property type="match status" value="1"/>
</dbReference>
<dbReference type="PANTHER" id="PTHR22762:SF95">
    <property type="entry name" value="ALPHA_BETA-GLUCOSIDASE AGDC-RELATED"/>
    <property type="match status" value="1"/>
</dbReference>
<evidence type="ECO:0000256" key="1">
    <source>
        <dbReference type="ARBA" id="ARBA00001657"/>
    </source>
</evidence>
<evidence type="ECO:0000256" key="7">
    <source>
        <dbReference type="SAM" id="SignalP"/>
    </source>
</evidence>
<gene>
    <name evidence="11" type="ORF">BDV96DRAFT_42827</name>
</gene>
<dbReference type="PROSITE" id="PS00129">
    <property type="entry name" value="GLYCOSYL_HYDROL_F31_1"/>
    <property type="match status" value="1"/>
</dbReference>
<keyword evidence="5 6" id="KW-0326">Glycosidase</keyword>
<dbReference type="InterPro" id="IPR048395">
    <property type="entry name" value="Glyco_hydro_31_C"/>
</dbReference>
<dbReference type="OrthoDB" id="5839090at2759"/>
<reference evidence="11" key="1">
    <citation type="journal article" date="2020" name="Stud. Mycol.">
        <title>101 Dothideomycetes genomes: a test case for predicting lifestyles and emergence of pathogens.</title>
        <authorList>
            <person name="Haridas S."/>
            <person name="Albert R."/>
            <person name="Binder M."/>
            <person name="Bloem J."/>
            <person name="Labutti K."/>
            <person name="Salamov A."/>
            <person name="Andreopoulos B."/>
            <person name="Baker S."/>
            <person name="Barry K."/>
            <person name="Bills G."/>
            <person name="Bluhm B."/>
            <person name="Cannon C."/>
            <person name="Castanera R."/>
            <person name="Culley D."/>
            <person name="Daum C."/>
            <person name="Ezra D."/>
            <person name="Gonzalez J."/>
            <person name="Henrissat B."/>
            <person name="Kuo A."/>
            <person name="Liang C."/>
            <person name="Lipzen A."/>
            <person name="Lutzoni F."/>
            <person name="Magnuson J."/>
            <person name="Mondo S."/>
            <person name="Nolan M."/>
            <person name="Ohm R."/>
            <person name="Pangilinan J."/>
            <person name="Park H.-J."/>
            <person name="Ramirez L."/>
            <person name="Alfaro M."/>
            <person name="Sun H."/>
            <person name="Tritt A."/>
            <person name="Yoshinaga Y."/>
            <person name="Zwiers L.-H."/>
            <person name="Turgeon B."/>
            <person name="Goodwin S."/>
            <person name="Spatafora J."/>
            <person name="Crous P."/>
            <person name="Grigoriev I."/>
        </authorList>
    </citation>
    <scope>NUCLEOTIDE SEQUENCE</scope>
    <source>
        <strain evidence="11">CBS 627.86</strain>
    </source>
</reference>
<dbReference type="EMBL" id="ML977321">
    <property type="protein sequence ID" value="KAF2116103.1"/>
    <property type="molecule type" value="Genomic_DNA"/>
</dbReference>
<dbReference type="GO" id="GO:0004558">
    <property type="term" value="F:alpha-1,4-glucosidase activity"/>
    <property type="evidence" value="ECO:0007669"/>
    <property type="project" value="UniProtKB-EC"/>
</dbReference>
<evidence type="ECO:0000259" key="9">
    <source>
        <dbReference type="Pfam" id="PF13802"/>
    </source>
</evidence>
<evidence type="ECO:0000313" key="12">
    <source>
        <dbReference type="Proteomes" id="UP000799770"/>
    </source>
</evidence>
<dbReference type="InterPro" id="IPR000322">
    <property type="entry name" value="Glyco_hydro_31_TIM"/>
</dbReference>
<dbReference type="InterPro" id="IPR011013">
    <property type="entry name" value="Gal_mutarotase_sf_dom"/>
</dbReference>
<dbReference type="SUPFAM" id="SSF51445">
    <property type="entry name" value="(Trans)glycosidases"/>
    <property type="match status" value="1"/>
</dbReference>
<dbReference type="AlphaFoldDB" id="A0A6A5ZB31"/>
<dbReference type="CDD" id="cd06602">
    <property type="entry name" value="GH31_MGAM_SI_GAA"/>
    <property type="match status" value="1"/>
</dbReference>
<proteinExistence type="inferred from homology"/>
<evidence type="ECO:0000256" key="3">
    <source>
        <dbReference type="ARBA" id="ARBA00012741"/>
    </source>
</evidence>
<evidence type="ECO:0000259" key="8">
    <source>
        <dbReference type="Pfam" id="PF01055"/>
    </source>
</evidence>
<organism evidence="11 12">
    <name type="scientific">Lophiotrema nucula</name>
    <dbReference type="NCBI Taxonomy" id="690887"/>
    <lineage>
        <taxon>Eukaryota</taxon>
        <taxon>Fungi</taxon>
        <taxon>Dikarya</taxon>
        <taxon>Ascomycota</taxon>
        <taxon>Pezizomycotina</taxon>
        <taxon>Dothideomycetes</taxon>
        <taxon>Pleosporomycetidae</taxon>
        <taxon>Pleosporales</taxon>
        <taxon>Lophiotremataceae</taxon>
        <taxon>Lophiotrema</taxon>
    </lineage>
</organism>
<evidence type="ECO:0000259" key="10">
    <source>
        <dbReference type="Pfam" id="PF21365"/>
    </source>
</evidence>
<name>A0A6A5ZB31_9PLEO</name>
<dbReference type="InterPro" id="IPR013780">
    <property type="entry name" value="Glyco_hydro_b"/>
</dbReference>
<dbReference type="EC" id="3.2.1.20" evidence="3"/>
<dbReference type="Gene3D" id="2.60.40.1180">
    <property type="entry name" value="Golgi alpha-mannosidase II"/>
    <property type="match status" value="2"/>
</dbReference>
<dbReference type="SUPFAM" id="SSF74650">
    <property type="entry name" value="Galactose mutarotase-like"/>
    <property type="match status" value="1"/>
</dbReference>
<dbReference type="InterPro" id="IPR017853">
    <property type="entry name" value="GH"/>
</dbReference>
<accession>A0A6A5ZB31</accession>
<dbReference type="Gene3D" id="2.60.40.1760">
    <property type="entry name" value="glycosyl hydrolase (family 31)"/>
    <property type="match status" value="1"/>
</dbReference>
<dbReference type="Pfam" id="PF13802">
    <property type="entry name" value="Gal_mutarotas_2"/>
    <property type="match status" value="1"/>
</dbReference>
<dbReference type="Gene3D" id="3.20.20.80">
    <property type="entry name" value="Glycosidases"/>
    <property type="match status" value="2"/>
</dbReference>
<keyword evidence="4 6" id="KW-0378">Hydrolase</keyword>
<dbReference type="CDD" id="cd14752">
    <property type="entry name" value="GH31_N"/>
    <property type="match status" value="1"/>
</dbReference>
<sequence>MRVGSFAFAAYCGLTLAAPTITKRASVDDCPGYKATNVEDTGSGLKVDLTLAGARCDSYSEDLQDLVLEVEYQTEDRLHVHIYDAGLNQYQVQDGVFPRPENKKTSPSDSLLEFKLNENPFSFQVIRKGNNSEILFDTTGHKLVFESQYLGLRTNLPDNPNIYGLGESSDPFRLPTQGYHRTLWNSESPYLPFNSNLYGSHPVYFDHRGASGTHGVFLLNADGMDVNISKGDDGKQYLEYNVIGGTFDFYFLAGKQPSDVSRQYAEVAGYSPMYPYWTFGFQQCKYGYWDVNMVAEVVGNYSKAGIPLEVMWTDIDYMDRRRDFTTDPENFPHHKMVELVDTLHSRNQKYILILDPSIYAKDRSYGPYQRGDSAGIFIKKTGGSNGEDYLGVQWPGIVAWPDWFHPDTQDWWTNEIIGLFNSSGGIDIDGLWVDMNEASNFCHNYNCNLEEAAVGNPPALTHTPRPNTGRPIEGFPKDFQPGSTTPSVKARYASPVKHRNTLPAAARGMAAIASPQVNSRELGAKKGMPRRDLLTPKYKIQNHVGELSNSTLRTDQANYDGTMQYDTHNLYGHMMGWKTHEAMLKRRPTKRPFVMTRSTFAGTGRKINHWFGDNESSWEHYRLTIRQMLTFVSMHQMPMVGSDVCGFNSPAEERMCARWALLGAFQPFYRNHAEISTPQQEFYQWNLTRIAGKKAIDARYKLMDYAYTGLYRQTTKGEPWIKPLFFEYPEDANTFNIQTQWFYGDSLLISPVIDDYSDTVTFYLPKGNWYDYWTGNKVPELGGANITRSNVSFTDIPVFIKGGSIIPTRLNSANTTTELRKQPFNFLIAPDENGEATGRLYIDEGELIDQPDITELELTWKDGKLSSTGTRDYNPSNGESVEFKQITVLGQDGGSYSDPNTKYDAKTKVSRKTGQWKLNEDFQVSL</sequence>
<evidence type="ECO:0000256" key="6">
    <source>
        <dbReference type="RuleBase" id="RU361185"/>
    </source>
</evidence>
<feature type="domain" description="Glycoside hydrolase family 31 N-terminal" evidence="9">
    <location>
        <begin position="86"/>
        <end position="224"/>
    </location>
</feature>
<dbReference type="GO" id="GO:0030246">
    <property type="term" value="F:carbohydrate binding"/>
    <property type="evidence" value="ECO:0007669"/>
    <property type="project" value="InterPro"/>
</dbReference>
<dbReference type="Proteomes" id="UP000799770">
    <property type="component" value="Unassembled WGS sequence"/>
</dbReference>
<dbReference type="GO" id="GO:0005975">
    <property type="term" value="P:carbohydrate metabolic process"/>
    <property type="evidence" value="ECO:0007669"/>
    <property type="project" value="InterPro"/>
</dbReference>
<protein>
    <recommendedName>
        <fullName evidence="3">alpha-glucosidase</fullName>
        <ecNumber evidence="3">3.2.1.20</ecNumber>
    </recommendedName>
</protein>
<dbReference type="InterPro" id="IPR025887">
    <property type="entry name" value="Glyco_hydro_31_N_dom"/>
</dbReference>
<keyword evidence="12" id="KW-1185">Reference proteome</keyword>
<evidence type="ECO:0000256" key="5">
    <source>
        <dbReference type="ARBA" id="ARBA00023295"/>
    </source>
</evidence>
<evidence type="ECO:0000256" key="4">
    <source>
        <dbReference type="ARBA" id="ARBA00022801"/>
    </source>
</evidence>
<dbReference type="Pfam" id="PF01055">
    <property type="entry name" value="Glyco_hydro_31_2nd"/>
    <property type="match status" value="1"/>
</dbReference>
<keyword evidence="7" id="KW-0732">Signal</keyword>
<evidence type="ECO:0000313" key="11">
    <source>
        <dbReference type="EMBL" id="KAF2116103.1"/>
    </source>
</evidence>
<dbReference type="InterPro" id="IPR030458">
    <property type="entry name" value="Glyco_hydro_31_AS"/>
</dbReference>
<dbReference type="PANTHER" id="PTHR22762">
    <property type="entry name" value="ALPHA-GLUCOSIDASE"/>
    <property type="match status" value="1"/>
</dbReference>
<feature type="chain" id="PRO_5025386169" description="alpha-glucosidase" evidence="7">
    <location>
        <begin position="18"/>
        <end position="926"/>
    </location>
</feature>
<evidence type="ECO:0000256" key="2">
    <source>
        <dbReference type="ARBA" id="ARBA00007806"/>
    </source>
</evidence>
<feature type="domain" description="Glycosyl hydrolase family 31 C-terminal" evidence="10">
    <location>
        <begin position="717"/>
        <end position="806"/>
    </location>
</feature>